<evidence type="ECO:0000256" key="7">
    <source>
        <dbReference type="SAM" id="Phobius"/>
    </source>
</evidence>
<sequence>MSAGLETLGPAAAPAAAAPDLDGPHLNIPAESGASRAPGPTGTGPGSVPAEGFGSPAAEETPRARRVSGRVRKHFGATAGVLILGVLLWRLGTGVFVDGLRRIDGTTLTVAMAIGLLTTVFSAWRWCLVARELRIELPLGAAVADYYRALFLNAALPGGVLGDVHRAVRHGQSAGDIGRGVRSVVLERTAGQAVLVAVGAVVLLTQPSPVLAQAREAALLLALVSVCGAVTFAVVRRRRTSSATGRYGAVRGALVEARGALLARRSWPGVTLASVLVLAGHLAMFVLAARAAGSGASVARLTPLALLALLAMGLPLNVGGWGPREGATAWAFGAAGLGAGMGLTVAVIYGVLSLAASLPGAVVLVVRWGAALRRPREESAGGPDQCSVSDVTKEKYAPKASASPARSSFPFSAPAIEGRPMTPDSV</sequence>
<dbReference type="Pfam" id="PF03706">
    <property type="entry name" value="LPG_synthase_TM"/>
    <property type="match status" value="1"/>
</dbReference>
<organism evidence="8">
    <name type="scientific">Streptomyces sp. NBC_01393</name>
    <dbReference type="NCBI Taxonomy" id="2903851"/>
    <lineage>
        <taxon>Bacteria</taxon>
        <taxon>Bacillati</taxon>
        <taxon>Actinomycetota</taxon>
        <taxon>Actinomycetes</taxon>
        <taxon>Kitasatosporales</taxon>
        <taxon>Streptomycetaceae</taxon>
        <taxon>Streptomyces</taxon>
    </lineage>
</organism>
<keyword evidence="3 7" id="KW-0812">Transmembrane</keyword>
<feature type="transmembrane region" description="Helical" evidence="7">
    <location>
        <begin position="189"/>
        <end position="205"/>
    </location>
</feature>
<accession>A0AAU3I681</accession>
<gene>
    <name evidence="8" type="ORF">OG699_35050</name>
</gene>
<dbReference type="GO" id="GO:0005886">
    <property type="term" value="C:plasma membrane"/>
    <property type="evidence" value="ECO:0007669"/>
    <property type="project" value="UniProtKB-SubCell"/>
</dbReference>
<dbReference type="PANTHER" id="PTHR40277:SF1">
    <property type="entry name" value="BLL5419 PROTEIN"/>
    <property type="match status" value="1"/>
</dbReference>
<feature type="compositionally biased region" description="Low complexity" evidence="6">
    <location>
        <begin position="398"/>
        <end position="415"/>
    </location>
</feature>
<evidence type="ECO:0000256" key="5">
    <source>
        <dbReference type="ARBA" id="ARBA00023136"/>
    </source>
</evidence>
<feature type="region of interest" description="Disordered" evidence="6">
    <location>
        <begin position="14"/>
        <end position="68"/>
    </location>
</feature>
<evidence type="ECO:0000256" key="6">
    <source>
        <dbReference type="SAM" id="MobiDB-lite"/>
    </source>
</evidence>
<evidence type="ECO:0000313" key="8">
    <source>
        <dbReference type="EMBL" id="WTZ12740.1"/>
    </source>
</evidence>
<name>A0AAU3I681_9ACTN</name>
<keyword evidence="4 7" id="KW-1133">Transmembrane helix</keyword>
<keyword evidence="2" id="KW-1003">Cell membrane</keyword>
<evidence type="ECO:0000256" key="3">
    <source>
        <dbReference type="ARBA" id="ARBA00022692"/>
    </source>
</evidence>
<feature type="transmembrane region" description="Helical" evidence="7">
    <location>
        <begin position="108"/>
        <end position="128"/>
    </location>
</feature>
<evidence type="ECO:0000256" key="1">
    <source>
        <dbReference type="ARBA" id="ARBA00004651"/>
    </source>
</evidence>
<keyword evidence="5 7" id="KW-0472">Membrane</keyword>
<proteinExistence type="predicted"/>
<evidence type="ECO:0000256" key="4">
    <source>
        <dbReference type="ARBA" id="ARBA00022989"/>
    </source>
</evidence>
<feature type="transmembrane region" description="Helical" evidence="7">
    <location>
        <begin position="217"/>
        <end position="235"/>
    </location>
</feature>
<dbReference type="InterPro" id="IPR022791">
    <property type="entry name" value="L-PG_synthase/AglD"/>
</dbReference>
<dbReference type="PANTHER" id="PTHR40277">
    <property type="entry name" value="BLL5419 PROTEIN"/>
    <property type="match status" value="1"/>
</dbReference>
<dbReference type="AlphaFoldDB" id="A0AAU3I681"/>
<protein>
    <submittedName>
        <fullName evidence="8">Flippase-like domain-containing protein</fullName>
    </submittedName>
</protein>
<reference evidence="8" key="1">
    <citation type="submission" date="2022-10" db="EMBL/GenBank/DDBJ databases">
        <title>The complete genomes of actinobacterial strains from the NBC collection.</title>
        <authorList>
            <person name="Joergensen T.S."/>
            <person name="Alvarez Arevalo M."/>
            <person name="Sterndorff E.B."/>
            <person name="Faurdal D."/>
            <person name="Vuksanovic O."/>
            <person name="Mourched A.-S."/>
            <person name="Charusanti P."/>
            <person name="Shaw S."/>
            <person name="Blin K."/>
            <person name="Weber T."/>
        </authorList>
    </citation>
    <scope>NUCLEOTIDE SEQUENCE</scope>
    <source>
        <strain evidence="8">NBC_01393</strain>
    </source>
</reference>
<evidence type="ECO:0000256" key="2">
    <source>
        <dbReference type="ARBA" id="ARBA00022475"/>
    </source>
</evidence>
<feature type="transmembrane region" description="Helical" evidence="7">
    <location>
        <begin position="301"/>
        <end position="321"/>
    </location>
</feature>
<feature type="transmembrane region" description="Helical" evidence="7">
    <location>
        <begin position="269"/>
        <end position="289"/>
    </location>
</feature>
<comment type="subcellular location">
    <subcellularLocation>
        <location evidence="1">Cell membrane</location>
        <topology evidence="1">Multi-pass membrane protein</topology>
    </subcellularLocation>
</comment>
<feature type="transmembrane region" description="Helical" evidence="7">
    <location>
        <begin position="75"/>
        <end position="96"/>
    </location>
</feature>
<dbReference type="EMBL" id="CP109546">
    <property type="protein sequence ID" value="WTZ12740.1"/>
    <property type="molecule type" value="Genomic_DNA"/>
</dbReference>
<feature type="region of interest" description="Disordered" evidence="6">
    <location>
        <begin position="376"/>
        <end position="426"/>
    </location>
</feature>